<evidence type="ECO:0000313" key="2">
    <source>
        <dbReference type="Proteomes" id="UP001283361"/>
    </source>
</evidence>
<organism evidence="1 2">
    <name type="scientific">Elysia crispata</name>
    <name type="common">lettuce slug</name>
    <dbReference type="NCBI Taxonomy" id="231223"/>
    <lineage>
        <taxon>Eukaryota</taxon>
        <taxon>Metazoa</taxon>
        <taxon>Spiralia</taxon>
        <taxon>Lophotrochozoa</taxon>
        <taxon>Mollusca</taxon>
        <taxon>Gastropoda</taxon>
        <taxon>Heterobranchia</taxon>
        <taxon>Euthyneura</taxon>
        <taxon>Panpulmonata</taxon>
        <taxon>Sacoglossa</taxon>
        <taxon>Placobranchoidea</taxon>
        <taxon>Plakobranchidae</taxon>
        <taxon>Elysia</taxon>
    </lineage>
</organism>
<dbReference type="Proteomes" id="UP001283361">
    <property type="component" value="Unassembled WGS sequence"/>
</dbReference>
<proteinExistence type="predicted"/>
<name>A0AAE1DQ07_9GAST</name>
<accession>A0AAE1DQ07</accession>
<sequence length="86" mass="9698">MHLYHPECSNFVWFWLALNTSSVFPAQIFNPCNITVTQRLRMPLPFNYQISLDPPSLIHKEAGLWVSPSGVLPRGKVNGSADVDET</sequence>
<keyword evidence="2" id="KW-1185">Reference proteome</keyword>
<reference evidence="1" key="1">
    <citation type="journal article" date="2023" name="G3 (Bethesda)">
        <title>A reference genome for the long-term kleptoplast-retaining sea slug Elysia crispata morphotype clarki.</title>
        <authorList>
            <person name="Eastman K.E."/>
            <person name="Pendleton A.L."/>
            <person name="Shaikh M.A."/>
            <person name="Suttiyut T."/>
            <person name="Ogas R."/>
            <person name="Tomko P."/>
            <person name="Gavelis G."/>
            <person name="Widhalm J.R."/>
            <person name="Wisecaver J.H."/>
        </authorList>
    </citation>
    <scope>NUCLEOTIDE SEQUENCE</scope>
    <source>
        <strain evidence="1">ECLA1</strain>
    </source>
</reference>
<comment type="caution">
    <text evidence="1">The sequence shown here is derived from an EMBL/GenBank/DDBJ whole genome shotgun (WGS) entry which is preliminary data.</text>
</comment>
<dbReference type="EMBL" id="JAWDGP010002956">
    <property type="protein sequence ID" value="KAK3778442.1"/>
    <property type="molecule type" value="Genomic_DNA"/>
</dbReference>
<dbReference type="AlphaFoldDB" id="A0AAE1DQ07"/>
<gene>
    <name evidence="1" type="ORF">RRG08_014069</name>
</gene>
<protein>
    <submittedName>
        <fullName evidence="1">Uncharacterized protein</fullName>
    </submittedName>
</protein>
<evidence type="ECO:0000313" key="1">
    <source>
        <dbReference type="EMBL" id="KAK3778442.1"/>
    </source>
</evidence>